<protein>
    <recommendedName>
        <fullName evidence="6">60S acidic ribosomal protein P1</fullName>
    </recommendedName>
</protein>
<proteinExistence type="inferred from homology"/>
<dbReference type="Gene3D" id="1.10.10.1410">
    <property type="match status" value="1"/>
</dbReference>
<comment type="similarity">
    <text evidence="1">Belongs to the eukaryotic ribosomal protein P1/P2 family.</text>
</comment>
<gene>
    <name evidence="5" type="ORF">OAUR00152_LOCUS21992</name>
</gene>
<dbReference type="InterPro" id="IPR038716">
    <property type="entry name" value="P1/P2_N_sf"/>
</dbReference>
<dbReference type="GO" id="GO:1990904">
    <property type="term" value="C:ribonucleoprotein complex"/>
    <property type="evidence" value="ECO:0007669"/>
    <property type="project" value="UniProtKB-KW"/>
</dbReference>
<reference evidence="5" key="1">
    <citation type="submission" date="2021-01" db="EMBL/GenBank/DDBJ databases">
        <authorList>
            <person name="Corre E."/>
            <person name="Pelletier E."/>
            <person name="Niang G."/>
            <person name="Scheremetjew M."/>
            <person name="Finn R."/>
            <person name="Kale V."/>
            <person name="Holt S."/>
            <person name="Cochrane G."/>
            <person name="Meng A."/>
            <person name="Brown T."/>
            <person name="Cohen L."/>
        </authorList>
    </citation>
    <scope>NUCLEOTIDE SEQUENCE</scope>
    <source>
        <strain evidence="5">Isolate 1302-5</strain>
    </source>
</reference>
<evidence type="ECO:0000256" key="4">
    <source>
        <dbReference type="SAM" id="MobiDB-lite"/>
    </source>
</evidence>
<dbReference type="Pfam" id="PF00428">
    <property type="entry name" value="Ribosomal_60s"/>
    <property type="match status" value="1"/>
</dbReference>
<feature type="compositionally biased region" description="Gly residues" evidence="4">
    <location>
        <begin position="71"/>
        <end position="87"/>
    </location>
</feature>
<sequence length="121" mass="12348">MNKLSKDQKDEFAVSFAILALYDGSAEVTSEQINNLLEATGNTEVAPFYPIIFSNFLSTPEKIAEMIASPGAGGGGGGGGGAGGDAGGEAVEEEKEEEAEEEEAEIGGGMDMFGGEDGGDY</sequence>
<feature type="compositionally biased region" description="Gly residues" evidence="4">
    <location>
        <begin position="106"/>
        <end position="121"/>
    </location>
</feature>
<dbReference type="EMBL" id="HBKQ01032217">
    <property type="protein sequence ID" value="CAE2252365.1"/>
    <property type="molecule type" value="Transcribed_RNA"/>
</dbReference>
<evidence type="ECO:0008006" key="6">
    <source>
        <dbReference type="Google" id="ProtNLM"/>
    </source>
</evidence>
<evidence type="ECO:0000256" key="1">
    <source>
        <dbReference type="ARBA" id="ARBA00005436"/>
    </source>
</evidence>
<dbReference type="AlphaFoldDB" id="A0A7S4MYK7"/>
<feature type="compositionally biased region" description="Acidic residues" evidence="4">
    <location>
        <begin position="90"/>
        <end position="105"/>
    </location>
</feature>
<keyword evidence="2" id="KW-0689">Ribosomal protein</keyword>
<name>A0A7S4MYK7_9STRA</name>
<accession>A0A7S4MYK7</accession>
<keyword evidence="3" id="KW-0687">Ribonucleoprotein</keyword>
<evidence type="ECO:0000256" key="2">
    <source>
        <dbReference type="ARBA" id="ARBA00022980"/>
    </source>
</evidence>
<organism evidence="5">
    <name type="scientific">Odontella aurita</name>
    <dbReference type="NCBI Taxonomy" id="265563"/>
    <lineage>
        <taxon>Eukaryota</taxon>
        <taxon>Sar</taxon>
        <taxon>Stramenopiles</taxon>
        <taxon>Ochrophyta</taxon>
        <taxon>Bacillariophyta</taxon>
        <taxon>Mediophyceae</taxon>
        <taxon>Biddulphiophycidae</taxon>
        <taxon>Eupodiscales</taxon>
        <taxon>Odontellaceae</taxon>
        <taxon>Odontella</taxon>
    </lineage>
</organism>
<evidence type="ECO:0000313" key="5">
    <source>
        <dbReference type="EMBL" id="CAE2252365.1"/>
    </source>
</evidence>
<dbReference type="GO" id="GO:0005840">
    <property type="term" value="C:ribosome"/>
    <property type="evidence" value="ECO:0007669"/>
    <property type="project" value="UniProtKB-KW"/>
</dbReference>
<feature type="region of interest" description="Disordered" evidence="4">
    <location>
        <begin position="68"/>
        <end position="121"/>
    </location>
</feature>
<evidence type="ECO:0000256" key="3">
    <source>
        <dbReference type="ARBA" id="ARBA00023274"/>
    </source>
</evidence>